<reference evidence="7 9" key="1">
    <citation type="journal article" date="2016" name="PLoS ONE">
        <title>Sequence Assembly of Yarrowia lipolytica Strain W29/CLIB89 Shows Transposable Element Diversity.</title>
        <authorList>
            <person name="Magnan C."/>
            <person name="Yu J."/>
            <person name="Chang I."/>
            <person name="Jahn E."/>
            <person name="Kanomata Y."/>
            <person name="Wu J."/>
            <person name="Zeller M."/>
            <person name="Oakes M."/>
            <person name="Baldi P."/>
            <person name="Sandmeyer S."/>
        </authorList>
    </citation>
    <scope>NUCLEOTIDE SEQUENCE [LARGE SCALE GENOMIC DNA]</scope>
    <source>
        <strain evidence="7">CLIB89</strain>
        <strain evidence="9">CLIB89(W29)</strain>
    </source>
</reference>
<accession>A0A1D8NCV3</accession>
<feature type="region of interest" description="Disordered" evidence="5">
    <location>
        <begin position="347"/>
        <end position="385"/>
    </location>
</feature>
<name>A0A1D8NCV3_YARLL</name>
<dbReference type="InterPro" id="IPR026591">
    <property type="entry name" value="Sirtuin_cat_small_dom_sf"/>
</dbReference>
<dbReference type="Pfam" id="PF02146">
    <property type="entry name" value="SIR2"/>
    <property type="match status" value="1"/>
</dbReference>
<dbReference type="Gene3D" id="3.30.1600.10">
    <property type="entry name" value="SIR2/SIRT2 'Small Domain"/>
    <property type="match status" value="1"/>
</dbReference>
<evidence type="ECO:0000256" key="3">
    <source>
        <dbReference type="ARBA" id="ARBA00023027"/>
    </source>
</evidence>
<sequence length="385" mass="42937">MNHINLETANGADLNRLQQILGKCKRVVCVTGAGISCSAGIPDFRSQQIAIGKGKKKDESQGLYFQQFGNLKGRELFDASILKREDTTLTFMSFMTALKQQCQASRPTRVHEFVAKLDTAGKLLSCYTQNIDSLEHKTEVSAKKIVQLHGHLDTLNCIQCSEKLQWKDRVKEKKKEENNDDSGLEENESVSDDSTRRHMIACPTCEARALARELNGRRRTAVGWMRPNVVLYGEPHPEAEEIGSRITRDLKKRPDCLVVIGTSLAVTGIKTLVKDFAQEVKANGGHVIFINKTAPAKISGFSENVDYFIQGDCDAYMRDLADRWPSLWCKSKQSTVDFKVQKGVRTTTSTIKSTTRSTKSSPGKVTKPSRKVMQPVSPSRLNRGL</sequence>
<keyword evidence="4" id="KW-0479">Metal-binding</keyword>
<dbReference type="Proteomes" id="UP000256601">
    <property type="component" value="Unassembled WGS sequence"/>
</dbReference>
<proteinExistence type="inferred from homology"/>
<keyword evidence="4" id="KW-0862">Zinc</keyword>
<feature type="binding site" evidence="4">
    <location>
        <position position="160"/>
    </location>
    <ligand>
        <name>Zn(2+)</name>
        <dbReference type="ChEBI" id="CHEBI:29105"/>
    </ligand>
</feature>
<dbReference type="InterPro" id="IPR029035">
    <property type="entry name" value="DHS-like_NAD/FAD-binding_dom"/>
</dbReference>
<dbReference type="PANTHER" id="PTHR11085:SF8">
    <property type="entry name" value="NAD-DEPENDENT HISTONE DEACETYLASE HST3"/>
    <property type="match status" value="1"/>
</dbReference>
<feature type="binding site" evidence="4">
    <location>
        <position position="202"/>
    </location>
    <ligand>
        <name>Zn(2+)</name>
        <dbReference type="ChEBI" id="CHEBI:29105"/>
    </ligand>
</feature>
<dbReference type="KEGG" id="yli:2910515"/>
<dbReference type="GO" id="GO:0070403">
    <property type="term" value="F:NAD+ binding"/>
    <property type="evidence" value="ECO:0007669"/>
    <property type="project" value="InterPro"/>
</dbReference>
<dbReference type="AlphaFoldDB" id="A0A1D8NCV3"/>
<dbReference type="Gene3D" id="3.40.50.1220">
    <property type="entry name" value="TPP-binding domain"/>
    <property type="match status" value="1"/>
</dbReference>
<dbReference type="InterPro" id="IPR026590">
    <property type="entry name" value="Ssirtuin_cat_dom"/>
</dbReference>
<feature type="binding site" evidence="4">
    <location>
        <position position="157"/>
    </location>
    <ligand>
        <name>Zn(2+)</name>
        <dbReference type="ChEBI" id="CHEBI:29105"/>
    </ligand>
</feature>
<dbReference type="eggNOG" id="KOG2684">
    <property type="taxonomic scope" value="Eukaryota"/>
</dbReference>
<evidence type="ECO:0000256" key="5">
    <source>
        <dbReference type="SAM" id="MobiDB-lite"/>
    </source>
</evidence>
<dbReference type="PROSITE" id="PS50305">
    <property type="entry name" value="SIRTUIN"/>
    <property type="match status" value="1"/>
</dbReference>
<keyword evidence="3" id="KW-0520">NAD</keyword>
<comment type="similarity">
    <text evidence="1">Belongs to the sirtuin family. Class I subfamily.</text>
</comment>
<dbReference type="PANTHER" id="PTHR11085">
    <property type="entry name" value="NAD-DEPENDENT PROTEIN DEACYLASE SIRTUIN-5, MITOCHONDRIAL-RELATED"/>
    <property type="match status" value="1"/>
</dbReference>
<dbReference type="VEuPathDB" id="FungiDB:YALI0_D02145g"/>
<feature type="compositionally biased region" description="Acidic residues" evidence="5">
    <location>
        <begin position="178"/>
        <end position="191"/>
    </location>
</feature>
<evidence type="ECO:0000256" key="2">
    <source>
        <dbReference type="ARBA" id="ARBA00022679"/>
    </source>
</evidence>
<feature type="region of interest" description="Disordered" evidence="5">
    <location>
        <begin position="174"/>
        <end position="195"/>
    </location>
</feature>
<dbReference type="Proteomes" id="UP000182444">
    <property type="component" value="Chromosome 1D"/>
</dbReference>
<reference evidence="8 10" key="2">
    <citation type="submission" date="2018-07" db="EMBL/GenBank/DDBJ databases">
        <title>Draft Genome Assemblies for Five Robust Yarrowia lipolytica Strains Exhibiting High Lipid Production and Pentose Sugar Utilization and Sugar Alcohol Secretion from Undetoxified Lignocellulosic Biomass Hydrolysates.</title>
        <authorList>
            <consortium name="DOE Joint Genome Institute"/>
            <person name="Walker C."/>
            <person name="Ryu S."/>
            <person name="Na H."/>
            <person name="Zane M."/>
            <person name="LaButti K."/>
            <person name="Lipzen A."/>
            <person name="Haridas S."/>
            <person name="Barry K."/>
            <person name="Grigoriev I.V."/>
            <person name="Quarterman J."/>
            <person name="Slininger P."/>
            <person name="Dien B."/>
            <person name="Trinh C.T."/>
        </authorList>
    </citation>
    <scope>NUCLEOTIDE SEQUENCE [LARGE SCALE GENOMIC DNA]</scope>
    <source>
        <strain evidence="8 10">YB392</strain>
    </source>
</reference>
<feature type="domain" description="Deacetylase sirtuin-type" evidence="6">
    <location>
        <begin position="7"/>
        <end position="339"/>
    </location>
</feature>
<dbReference type="EMBL" id="KZ859020">
    <property type="protein sequence ID" value="RDW24817.1"/>
    <property type="molecule type" value="Genomic_DNA"/>
</dbReference>
<dbReference type="GO" id="GO:0005634">
    <property type="term" value="C:nucleus"/>
    <property type="evidence" value="ECO:0007669"/>
    <property type="project" value="TreeGrafter"/>
</dbReference>
<organism evidence="7 9">
    <name type="scientific">Yarrowia lipolytica</name>
    <name type="common">Candida lipolytica</name>
    <dbReference type="NCBI Taxonomy" id="4952"/>
    <lineage>
        <taxon>Eukaryota</taxon>
        <taxon>Fungi</taxon>
        <taxon>Dikarya</taxon>
        <taxon>Ascomycota</taxon>
        <taxon>Saccharomycotina</taxon>
        <taxon>Dipodascomycetes</taxon>
        <taxon>Dipodascales</taxon>
        <taxon>Dipodascales incertae sedis</taxon>
        <taxon>Yarrowia</taxon>
    </lineage>
</organism>
<feature type="compositionally biased region" description="Polar residues" evidence="5">
    <location>
        <begin position="376"/>
        <end position="385"/>
    </location>
</feature>
<dbReference type="EMBL" id="CP017556">
    <property type="protein sequence ID" value="AOW03459.1"/>
    <property type="molecule type" value="Genomic_DNA"/>
</dbReference>
<dbReference type="SUPFAM" id="SSF52467">
    <property type="entry name" value="DHS-like NAD/FAD-binding domain"/>
    <property type="match status" value="1"/>
</dbReference>
<evidence type="ECO:0000256" key="4">
    <source>
        <dbReference type="PROSITE-ProRule" id="PRU00236"/>
    </source>
</evidence>
<protein>
    <submittedName>
        <fullName evidence="8">DHS-like NAD/FAD-binding domain-containing protein</fullName>
    </submittedName>
</protein>
<evidence type="ECO:0000313" key="9">
    <source>
        <dbReference type="Proteomes" id="UP000182444"/>
    </source>
</evidence>
<dbReference type="GeneID" id="2910515"/>
<evidence type="ECO:0000259" key="6">
    <source>
        <dbReference type="PROSITE" id="PS50305"/>
    </source>
</evidence>
<dbReference type="GO" id="GO:0017136">
    <property type="term" value="F:histone deacetylase activity, NAD-dependent"/>
    <property type="evidence" value="ECO:0007669"/>
    <property type="project" value="TreeGrafter"/>
</dbReference>
<evidence type="ECO:0000313" key="8">
    <source>
        <dbReference type="EMBL" id="RDW24817.1"/>
    </source>
</evidence>
<dbReference type="GO" id="GO:0046872">
    <property type="term" value="F:metal ion binding"/>
    <property type="evidence" value="ECO:0007669"/>
    <property type="project" value="UniProtKB-KW"/>
</dbReference>
<gene>
    <name evidence="8" type="ORF">B0I71DRAFT_133683</name>
    <name evidence="7" type="ORF">YALI1_D02416g</name>
</gene>
<dbReference type="OMA" id="WKRLRPQ"/>
<dbReference type="InterPro" id="IPR003000">
    <property type="entry name" value="Sirtuin"/>
</dbReference>
<dbReference type="InterPro" id="IPR050134">
    <property type="entry name" value="NAD-dep_sirtuin_deacylases"/>
</dbReference>
<dbReference type="VEuPathDB" id="FungiDB:YALI1_D02416g"/>
<evidence type="ECO:0000313" key="10">
    <source>
        <dbReference type="Proteomes" id="UP000256601"/>
    </source>
</evidence>
<evidence type="ECO:0000313" key="7">
    <source>
        <dbReference type="EMBL" id="AOW03459.1"/>
    </source>
</evidence>
<feature type="compositionally biased region" description="Low complexity" evidence="5">
    <location>
        <begin position="347"/>
        <end position="361"/>
    </location>
</feature>
<feature type="binding site" evidence="4">
    <location>
        <position position="205"/>
    </location>
    <ligand>
        <name>Zn(2+)</name>
        <dbReference type="ChEBI" id="CHEBI:29105"/>
    </ligand>
</feature>
<evidence type="ECO:0000256" key="1">
    <source>
        <dbReference type="ARBA" id="ARBA00006924"/>
    </source>
</evidence>
<feature type="active site" description="Proton acceptor" evidence="4">
    <location>
        <position position="149"/>
    </location>
</feature>
<keyword evidence="2" id="KW-0808">Transferase</keyword>